<dbReference type="EMBL" id="MWPH01000004">
    <property type="protein sequence ID" value="OVE83185.1"/>
    <property type="molecule type" value="Genomic_DNA"/>
</dbReference>
<sequence length="62" mass="7028">MPTNDLQRRDDLIIAAALARFSYYIEGVDPELGEEAWQLGADRLVDYDLEPMDAVDELEIGE</sequence>
<protein>
    <submittedName>
        <fullName evidence="1">Uncharacterized protein</fullName>
    </submittedName>
</protein>
<comment type="caution">
    <text evidence="1">The sequence shown here is derived from an EMBL/GenBank/DDBJ whole genome shotgun (WGS) entry which is preliminary data.</text>
</comment>
<dbReference type="RefSeq" id="WP_054862414.1">
    <property type="nucleotide sequence ID" value="NZ_MWPH01000004.1"/>
</dbReference>
<accession>A0A202E4H5</accession>
<evidence type="ECO:0000313" key="2">
    <source>
        <dbReference type="Proteomes" id="UP000196084"/>
    </source>
</evidence>
<reference evidence="1 2" key="1">
    <citation type="submission" date="2017-02" db="EMBL/GenBank/DDBJ databases">
        <title>Natronthermophilus aegyptiacus gen. nov.,sp. nov., an aerobic, extremely halophilic alkalithermophilic archaeon isolated from the athalassohaline Wadi An Natrun, Egypt.</title>
        <authorList>
            <person name="Zhao B."/>
        </authorList>
    </citation>
    <scope>NUCLEOTIDE SEQUENCE [LARGE SCALE GENOMIC DNA]</scope>
    <source>
        <strain evidence="1 2">CGMCC 1.3597</strain>
    </source>
</reference>
<evidence type="ECO:0000313" key="1">
    <source>
        <dbReference type="EMBL" id="OVE83185.1"/>
    </source>
</evidence>
<name>A0A202E4H5_9EURY</name>
<proteinExistence type="predicted"/>
<organism evidence="1 2">
    <name type="scientific">Natronolimnobius baerhuensis</name>
    <dbReference type="NCBI Taxonomy" id="253108"/>
    <lineage>
        <taxon>Archaea</taxon>
        <taxon>Methanobacteriati</taxon>
        <taxon>Methanobacteriota</taxon>
        <taxon>Stenosarchaea group</taxon>
        <taxon>Halobacteria</taxon>
        <taxon>Halobacteriales</taxon>
        <taxon>Natrialbaceae</taxon>
        <taxon>Natronolimnobius</taxon>
    </lineage>
</organism>
<keyword evidence="2" id="KW-1185">Reference proteome</keyword>
<dbReference type="AlphaFoldDB" id="A0A202E4H5"/>
<dbReference type="Proteomes" id="UP000196084">
    <property type="component" value="Unassembled WGS sequence"/>
</dbReference>
<dbReference type="OrthoDB" id="160525at2157"/>
<gene>
    <name evidence="1" type="ORF">B2G88_17405</name>
</gene>